<feature type="region of interest" description="Disordered" evidence="1">
    <location>
        <begin position="31"/>
        <end position="50"/>
    </location>
</feature>
<dbReference type="EMBL" id="KT186228">
    <property type="protein sequence ID" value="AKY03813.1"/>
    <property type="molecule type" value="Genomic_DNA"/>
</dbReference>
<evidence type="ECO:0000313" key="3">
    <source>
        <dbReference type="Proteomes" id="UP000204170"/>
    </source>
</evidence>
<dbReference type="Proteomes" id="UP000204170">
    <property type="component" value="Segment"/>
</dbReference>
<name>A0A0K1YA80_9CAUD</name>
<evidence type="ECO:0000313" key="2">
    <source>
        <dbReference type="EMBL" id="AKY03813.1"/>
    </source>
</evidence>
<gene>
    <name evidence="2" type="ORF">SEA_AMELA_58</name>
</gene>
<dbReference type="OrthoDB" id="23188at10239"/>
<evidence type="ECO:0000256" key="1">
    <source>
        <dbReference type="SAM" id="MobiDB-lite"/>
    </source>
</evidence>
<organism evidence="2 3">
    <name type="scientific">Streptomyces phage Amela</name>
    <dbReference type="NCBI Taxonomy" id="1673877"/>
    <lineage>
        <taxon>Viruses</taxon>
        <taxon>Duplodnaviria</taxon>
        <taxon>Heunggongvirae</taxon>
        <taxon>Uroviricota</taxon>
        <taxon>Caudoviricetes</taxon>
        <taxon>Arquatrovirinae</taxon>
        <taxon>Camvirus</taxon>
        <taxon>Camvirus amela</taxon>
    </lineage>
</organism>
<accession>A0A0K1YA80</accession>
<reference evidence="2 3" key="1">
    <citation type="journal article" date="2016" name="Genome Announc.">
        <title>Genome Sequences of Streptomyces Phages Amela and Verse.</title>
        <authorList>
            <person name="Layton S.R."/>
            <person name="Hemenway R.M."/>
            <person name="Munyoki C.M."/>
            <person name="Barnes E.B."/>
            <person name="Barnett S.E."/>
            <person name="Bond A.M."/>
            <person name="Narvaez J.M."/>
            <person name="Sirisakd C.D."/>
            <person name="Smith B.R."/>
            <person name="Swain J."/>
            <person name="Syed O."/>
            <person name="Bowman C.A."/>
            <person name="Russell D.A."/>
            <person name="Bhuiyan S."/>
            <person name="Donegan-Quick R."/>
            <person name="Benjamin R.C."/>
            <person name="Hughes L.E."/>
        </authorList>
    </citation>
    <scope>NUCLEOTIDE SEQUENCE [LARGE SCALE GENOMIC DNA]</scope>
</reference>
<keyword evidence="3" id="KW-1185">Reference proteome</keyword>
<dbReference type="GeneID" id="26634867"/>
<sequence>MSKTKTVDYRYCTCGLKRGFRTERDADKALGRAQAKRDRLAESRGTRRGSYRESRYYQCDEGLFHLTSESRRHFNDRLVAA</sequence>
<dbReference type="RefSeq" id="YP_009208336.1">
    <property type="nucleotide sequence ID" value="NC_028904.1"/>
</dbReference>
<dbReference type="KEGG" id="vg:26634867"/>
<proteinExistence type="predicted"/>
<protein>
    <submittedName>
        <fullName evidence="2">Uncharacterized protein</fullName>
    </submittedName>
</protein>